<organism evidence="2 3">
    <name type="scientific">Psilocybe cyanescens</name>
    <dbReference type="NCBI Taxonomy" id="93625"/>
    <lineage>
        <taxon>Eukaryota</taxon>
        <taxon>Fungi</taxon>
        <taxon>Dikarya</taxon>
        <taxon>Basidiomycota</taxon>
        <taxon>Agaricomycotina</taxon>
        <taxon>Agaricomycetes</taxon>
        <taxon>Agaricomycetidae</taxon>
        <taxon>Agaricales</taxon>
        <taxon>Agaricineae</taxon>
        <taxon>Strophariaceae</taxon>
        <taxon>Psilocybe</taxon>
    </lineage>
</organism>
<dbReference type="Proteomes" id="UP000283269">
    <property type="component" value="Unassembled WGS sequence"/>
</dbReference>
<dbReference type="EMBL" id="NHYD01000622">
    <property type="protein sequence ID" value="PPQ93714.1"/>
    <property type="molecule type" value="Genomic_DNA"/>
</dbReference>
<dbReference type="Gene3D" id="3.50.50.60">
    <property type="entry name" value="FAD/NAD(P)-binding domain"/>
    <property type="match status" value="1"/>
</dbReference>
<dbReference type="AlphaFoldDB" id="A0A409XSM8"/>
<comment type="caution">
    <text evidence="2">The sequence shown here is derived from an EMBL/GenBank/DDBJ whole genome shotgun (WGS) entry which is preliminary data.</text>
</comment>
<evidence type="ECO:0000313" key="3">
    <source>
        <dbReference type="Proteomes" id="UP000283269"/>
    </source>
</evidence>
<reference evidence="2 3" key="1">
    <citation type="journal article" date="2018" name="Evol. Lett.">
        <title>Horizontal gene cluster transfer increased hallucinogenic mushroom diversity.</title>
        <authorList>
            <person name="Reynolds H.T."/>
            <person name="Vijayakumar V."/>
            <person name="Gluck-Thaler E."/>
            <person name="Korotkin H.B."/>
            <person name="Matheny P.B."/>
            <person name="Slot J.C."/>
        </authorList>
    </citation>
    <scope>NUCLEOTIDE SEQUENCE [LARGE SCALE GENOMIC DNA]</scope>
    <source>
        <strain evidence="2 3">2631</strain>
    </source>
</reference>
<dbReference type="Pfam" id="PF01593">
    <property type="entry name" value="Amino_oxidase"/>
    <property type="match status" value="1"/>
</dbReference>
<protein>
    <recommendedName>
        <fullName evidence="1">Amine oxidase domain-containing protein</fullName>
    </recommendedName>
</protein>
<proteinExistence type="predicted"/>
<dbReference type="Gene3D" id="3.90.660.10">
    <property type="match status" value="1"/>
</dbReference>
<feature type="domain" description="Amine oxidase" evidence="1">
    <location>
        <begin position="124"/>
        <end position="632"/>
    </location>
</feature>
<dbReference type="InterPro" id="IPR036188">
    <property type="entry name" value="FAD/NAD-bd_sf"/>
</dbReference>
<dbReference type="PANTHER" id="PTHR10742:SF342">
    <property type="entry name" value="AMINE OXIDASE"/>
    <property type="match status" value="1"/>
</dbReference>
<dbReference type="GO" id="GO:0009063">
    <property type="term" value="P:amino acid catabolic process"/>
    <property type="evidence" value="ECO:0007669"/>
    <property type="project" value="TreeGrafter"/>
</dbReference>
<dbReference type="SUPFAM" id="SSF51905">
    <property type="entry name" value="FAD/NAD(P)-binding domain"/>
    <property type="match status" value="1"/>
</dbReference>
<dbReference type="STRING" id="93625.A0A409XSM8"/>
<dbReference type="InterPro" id="IPR050281">
    <property type="entry name" value="Flavin_monoamine_oxidase"/>
</dbReference>
<dbReference type="PANTHER" id="PTHR10742">
    <property type="entry name" value="FLAVIN MONOAMINE OXIDASE"/>
    <property type="match status" value="1"/>
</dbReference>
<dbReference type="GO" id="GO:0001716">
    <property type="term" value="F:L-amino-acid oxidase activity"/>
    <property type="evidence" value="ECO:0007669"/>
    <property type="project" value="TreeGrafter"/>
</dbReference>
<evidence type="ECO:0000313" key="2">
    <source>
        <dbReference type="EMBL" id="PPQ93714.1"/>
    </source>
</evidence>
<dbReference type="Gene3D" id="1.10.10.1620">
    <property type="match status" value="1"/>
</dbReference>
<name>A0A409XSM8_PSICY</name>
<sequence>MTDASSVRIKVAQYFVNKNIQELEDNDPKIKIGDLKFLQALPHYEPVDDVTTQPATELDLGADSDEASHLPPLFPAPQDGRVSWKSLLQDGMNRWTPPDDPSQIPPYWPIYPPWYKVAIIGAGVAGLRTAKLLQDMGIPYKIFEAGDRPGGRIFTYQFSPKTAPGKHDYYDVGAMRFPDNDANKRTFKLFKELGLSNKMIEYVMSRDDNIRFYNNTKTTAVVANTAGDHFNDEIVPKEYLNKEYTDLRGKKVFGVNACIASAYDPFRAALVKDFDKGWNELMKFDWASTRSYLTREKPEYPLPVVHWLETRASGTGGFDRAFSEAILDSLEFNDPRKDVKWWCLEGGSEVLVNAMLGALDTKPTYGHRVTSVEPGYLRPDICFPDQYPWPRWPRRSYFPFMEVSVEGQKTEFFAHVVSTVPFANLRTIDTENVPMTYKQRQAIRTLNYGPAVKVGIKFKTRWWEQGGQTQSGGASSTDRQSRVVVYPSYGLGEEGPGVLMVSYNWHQDATRFGALIQNPDWSDQLDPERKRPRWEKVLLDQIYEDLAILHNVEESWLREETLDYHAFDWYHNPYTMGAFAHFAPGQFSTFFADIVRPAAYGRFHFAGEVASHHHAWVAGALDSAVRVVDEIIGLDFLRFRPKFRKECGRSLVFSDEKSADIHFVSGLFSKEIEEAKF</sequence>
<accession>A0A409XSM8</accession>
<dbReference type="SUPFAM" id="SSF54373">
    <property type="entry name" value="FAD-linked reductases, C-terminal domain"/>
    <property type="match status" value="1"/>
</dbReference>
<dbReference type="OrthoDB" id="7777654at2759"/>
<dbReference type="InParanoid" id="A0A409XSM8"/>
<evidence type="ECO:0000259" key="1">
    <source>
        <dbReference type="Pfam" id="PF01593"/>
    </source>
</evidence>
<gene>
    <name evidence="2" type="ORF">CVT25_013054</name>
</gene>
<dbReference type="InterPro" id="IPR002937">
    <property type="entry name" value="Amino_oxidase"/>
</dbReference>
<keyword evidence="3" id="KW-1185">Reference proteome</keyword>